<dbReference type="PANTHER" id="PTHR43280:SF2">
    <property type="entry name" value="HTH-TYPE TRANSCRIPTIONAL REGULATOR EXSA"/>
    <property type="match status" value="1"/>
</dbReference>
<feature type="domain" description="HTH araC/xylS-type" evidence="4">
    <location>
        <begin position="40"/>
        <end position="104"/>
    </location>
</feature>
<name>A0ABY8DGU7_9HYPH</name>
<dbReference type="PROSITE" id="PS01124">
    <property type="entry name" value="HTH_ARAC_FAMILY_2"/>
    <property type="match status" value="1"/>
</dbReference>
<dbReference type="Pfam" id="PF12833">
    <property type="entry name" value="HTH_18"/>
    <property type="match status" value="1"/>
</dbReference>
<dbReference type="Gene3D" id="1.10.10.60">
    <property type="entry name" value="Homeodomain-like"/>
    <property type="match status" value="1"/>
</dbReference>
<dbReference type="PRINTS" id="PR00032">
    <property type="entry name" value="HTHARAC"/>
</dbReference>
<protein>
    <submittedName>
        <fullName evidence="5">Helix-turn-helix domain-containing protein</fullName>
    </submittedName>
</protein>
<keyword evidence="2" id="KW-0238">DNA-binding</keyword>
<reference evidence="5 6" key="1">
    <citation type="submission" date="2023-03" db="EMBL/GenBank/DDBJ databases">
        <authorList>
            <person name="Kaur S."/>
            <person name="Espinosa-Saiz D."/>
            <person name="Velazquez E."/>
            <person name="Menendez E."/>
            <person name="diCenzo G.C."/>
        </authorList>
    </citation>
    <scope>NUCLEOTIDE SEQUENCE [LARGE SCALE GENOMIC DNA]</scope>
    <source>
        <strain evidence="5 6">LMG 24692</strain>
    </source>
</reference>
<dbReference type="Proteomes" id="UP001229355">
    <property type="component" value="Chromosome 2"/>
</dbReference>
<accession>A0ABY8DGU7</accession>
<gene>
    <name evidence="5" type="ORF">PZN02_005460</name>
</gene>
<dbReference type="InterPro" id="IPR018060">
    <property type="entry name" value="HTH_AraC"/>
</dbReference>
<dbReference type="InterPro" id="IPR018062">
    <property type="entry name" value="HTH_AraC-typ_CS"/>
</dbReference>
<dbReference type="SUPFAM" id="SSF46689">
    <property type="entry name" value="Homeodomain-like"/>
    <property type="match status" value="1"/>
</dbReference>
<evidence type="ECO:0000256" key="2">
    <source>
        <dbReference type="ARBA" id="ARBA00023125"/>
    </source>
</evidence>
<dbReference type="InterPro" id="IPR020449">
    <property type="entry name" value="Tscrpt_reg_AraC-type_HTH"/>
</dbReference>
<organism evidence="5 6">
    <name type="scientific">Sinorhizobium garamanticum</name>
    <dbReference type="NCBI Taxonomy" id="680247"/>
    <lineage>
        <taxon>Bacteria</taxon>
        <taxon>Pseudomonadati</taxon>
        <taxon>Pseudomonadota</taxon>
        <taxon>Alphaproteobacteria</taxon>
        <taxon>Hyphomicrobiales</taxon>
        <taxon>Rhizobiaceae</taxon>
        <taxon>Sinorhizobium/Ensifer group</taxon>
        <taxon>Sinorhizobium</taxon>
    </lineage>
</organism>
<evidence type="ECO:0000256" key="1">
    <source>
        <dbReference type="ARBA" id="ARBA00023015"/>
    </source>
</evidence>
<dbReference type="EMBL" id="CP120374">
    <property type="protein sequence ID" value="WEX90104.1"/>
    <property type="molecule type" value="Genomic_DNA"/>
</dbReference>
<dbReference type="PROSITE" id="PS00041">
    <property type="entry name" value="HTH_ARAC_FAMILY_1"/>
    <property type="match status" value="1"/>
</dbReference>
<dbReference type="InterPro" id="IPR036380">
    <property type="entry name" value="Isochorismatase-like_sf"/>
</dbReference>
<dbReference type="PANTHER" id="PTHR43280">
    <property type="entry name" value="ARAC-FAMILY TRANSCRIPTIONAL REGULATOR"/>
    <property type="match status" value="1"/>
</dbReference>
<evidence type="ECO:0000313" key="5">
    <source>
        <dbReference type="EMBL" id="WEX90104.1"/>
    </source>
</evidence>
<dbReference type="SUPFAM" id="SSF52499">
    <property type="entry name" value="Isochorismatase-like hydrolases"/>
    <property type="match status" value="1"/>
</dbReference>
<sequence length="107" mass="11916">MTHRNGLDSLPRPEDSVLVLIDHQPYQLANLNSHEPQMVVNNATALAPADYVESMRLEAGRRLAEDTSIPLKKIATDIGFNDDVAFRRSFARRFGTSPAAYRKSFGS</sequence>
<evidence type="ECO:0000259" key="4">
    <source>
        <dbReference type="PROSITE" id="PS01124"/>
    </source>
</evidence>
<evidence type="ECO:0000313" key="6">
    <source>
        <dbReference type="Proteomes" id="UP001229355"/>
    </source>
</evidence>
<keyword evidence="1" id="KW-0805">Transcription regulation</keyword>
<keyword evidence="3" id="KW-0804">Transcription</keyword>
<evidence type="ECO:0000256" key="3">
    <source>
        <dbReference type="ARBA" id="ARBA00023163"/>
    </source>
</evidence>
<keyword evidence="6" id="KW-1185">Reference proteome</keyword>
<dbReference type="SMART" id="SM00342">
    <property type="entry name" value="HTH_ARAC"/>
    <property type="match status" value="1"/>
</dbReference>
<proteinExistence type="predicted"/>
<dbReference type="InterPro" id="IPR009057">
    <property type="entry name" value="Homeodomain-like_sf"/>
</dbReference>